<evidence type="ECO:0000313" key="2">
    <source>
        <dbReference type="Proteomes" id="UP001196565"/>
    </source>
</evidence>
<sequence>MSRDRLDRLLIEHQHACVRLVKPVAELLAPLPPEIRSHFLLCCIAQEVCHLPPQERGAEIRSICEELPRIFQITEAAMRECLAENARDGEGNG</sequence>
<name>A0ABS7AB55_9PROT</name>
<protein>
    <submittedName>
        <fullName evidence="1">Uncharacterized protein</fullName>
    </submittedName>
</protein>
<comment type="caution">
    <text evidence="1">The sequence shown here is derived from an EMBL/GenBank/DDBJ whole genome shotgun (WGS) entry which is preliminary data.</text>
</comment>
<accession>A0ABS7AB55</accession>
<proteinExistence type="predicted"/>
<reference evidence="1 2" key="1">
    <citation type="submission" date="2021-07" db="EMBL/GenBank/DDBJ databases">
        <authorList>
            <person name="So Y."/>
        </authorList>
    </citation>
    <scope>NUCLEOTIDE SEQUENCE [LARGE SCALE GENOMIC DNA]</scope>
    <source>
        <strain evidence="1 2">HJA6</strain>
    </source>
</reference>
<dbReference type="EMBL" id="JAHYBZ010000005">
    <property type="protein sequence ID" value="MBW6399537.1"/>
    <property type="molecule type" value="Genomic_DNA"/>
</dbReference>
<dbReference type="RefSeq" id="WP_219764137.1">
    <property type="nucleotide sequence ID" value="NZ_JAHYBZ010000005.1"/>
</dbReference>
<gene>
    <name evidence="1" type="ORF">KPL78_16890</name>
</gene>
<dbReference type="Proteomes" id="UP001196565">
    <property type="component" value="Unassembled WGS sequence"/>
</dbReference>
<evidence type="ECO:0000313" key="1">
    <source>
        <dbReference type="EMBL" id="MBW6399537.1"/>
    </source>
</evidence>
<organism evidence="1 2">
    <name type="scientific">Roseomonas alba</name>
    <dbReference type="NCBI Taxonomy" id="2846776"/>
    <lineage>
        <taxon>Bacteria</taxon>
        <taxon>Pseudomonadati</taxon>
        <taxon>Pseudomonadota</taxon>
        <taxon>Alphaproteobacteria</taxon>
        <taxon>Acetobacterales</taxon>
        <taxon>Roseomonadaceae</taxon>
        <taxon>Roseomonas</taxon>
    </lineage>
</organism>
<keyword evidence="2" id="KW-1185">Reference proteome</keyword>